<protein>
    <submittedName>
        <fullName evidence="1">Choice-of-anchor G family protein</fullName>
    </submittedName>
</protein>
<organism evidence="1 2">
    <name type="scientific">Curtobacterium caseinilyticum</name>
    <dbReference type="NCBI Taxonomy" id="3055137"/>
    <lineage>
        <taxon>Bacteria</taxon>
        <taxon>Bacillati</taxon>
        <taxon>Actinomycetota</taxon>
        <taxon>Actinomycetes</taxon>
        <taxon>Micrococcales</taxon>
        <taxon>Microbacteriaceae</taxon>
        <taxon>Curtobacterium</taxon>
    </lineage>
</organism>
<gene>
    <name evidence="1" type="ORF">QUG93_14625</name>
</gene>
<name>A0ABT7TTL1_9MICO</name>
<reference evidence="1 2" key="1">
    <citation type="submission" date="2023-06" db="EMBL/GenBank/DDBJ databases">
        <authorList>
            <person name="Feng G."/>
            <person name="Li J."/>
            <person name="Zhu H."/>
        </authorList>
    </citation>
    <scope>NUCLEOTIDE SEQUENCE [LARGE SCALE GENOMIC DNA]</scope>
    <source>
        <strain evidence="1 2">RHCKG28</strain>
    </source>
</reference>
<comment type="caution">
    <text evidence="1">The sequence shown here is derived from an EMBL/GenBank/DDBJ whole genome shotgun (WGS) entry which is preliminary data.</text>
</comment>
<dbReference type="RefSeq" id="WP_289475054.1">
    <property type="nucleotide sequence ID" value="NZ_JAUCMN010000012.1"/>
</dbReference>
<dbReference type="Proteomes" id="UP001236404">
    <property type="component" value="Unassembled WGS sequence"/>
</dbReference>
<evidence type="ECO:0000313" key="1">
    <source>
        <dbReference type="EMBL" id="MDM7892925.1"/>
    </source>
</evidence>
<dbReference type="EMBL" id="JAUCMN010000012">
    <property type="protein sequence ID" value="MDM7892925.1"/>
    <property type="molecule type" value="Genomic_DNA"/>
</dbReference>
<proteinExistence type="predicted"/>
<sequence length="593" mass="58583">MAVTTVVAAVVAVTVPVVTPSTASWQDHEWVHGDGAVGTSSFACGEDVDYTARSTSRFLGGTLAGQDLDGVASVRGLDVTKTGTQGSTVSPATAPEITRTETTAAYGNPLDVGALGDVLGLDLTGLGVGLPAGSAGAVNQVATSVATGRSVAASGLVSDSGGVLVTDTTPTEALPEPATLDLGQALPVLTGVSDVGLEVGAVGSSAQLEGCDLLEDEVWGTAAATGSGARTARPALLATTGTTAAAAAEGPSVTRGYGVAGLDLRIDSPLVSSLTTSVNGTLATLDRSVAALAGRDGLLSRAIQRNIAGSLTSGLGLGRVGGTVTLEGTSVTTALAPVLAQPLTDGTVTVDLTSGSVRVDLAHLLGDDVSGLNDLPPNTEIVLDAALVNAVTARLGALLDAWTQRVTGLVTTALDDLRLRVALDVDLDLLGIPLVQLNVRLDSGVRAVLDGRSSLTVGTTLLGASLGLLTGVVSALVTRLVAGLPAVVLATLRDELVPVAGSLGTTLARASAPVVNAAGAVLSRLPAVLSVRVNVQRDVPGSRDGRLARTGAYSVTAISIALAGPSGGTPLAAVDLASSTVGPNLVDLGRPGR</sequence>
<dbReference type="NCBIfam" id="NF033766">
    <property type="entry name" value="choice_anch_G"/>
    <property type="match status" value="1"/>
</dbReference>
<dbReference type="InterPro" id="IPR047900">
    <property type="entry name" value="Choice_anch_G"/>
</dbReference>
<keyword evidence="2" id="KW-1185">Reference proteome</keyword>
<accession>A0ABT7TTL1</accession>
<evidence type="ECO:0000313" key="2">
    <source>
        <dbReference type="Proteomes" id="UP001236404"/>
    </source>
</evidence>